<dbReference type="EMBL" id="JAAAJA010000526">
    <property type="protein sequence ID" value="KAG0252342.1"/>
    <property type="molecule type" value="Genomic_DNA"/>
</dbReference>
<feature type="compositionally biased region" description="Basic residues" evidence="3">
    <location>
        <begin position="287"/>
        <end position="300"/>
    </location>
</feature>
<feature type="region of interest" description="Disordered" evidence="3">
    <location>
        <begin position="417"/>
        <end position="540"/>
    </location>
</feature>
<feature type="non-terminal residue" evidence="5">
    <location>
        <position position="1"/>
    </location>
</feature>
<dbReference type="InterPro" id="IPR040397">
    <property type="entry name" value="SWAP"/>
</dbReference>
<feature type="compositionally biased region" description="Polar residues" evidence="3">
    <location>
        <begin position="310"/>
        <end position="332"/>
    </location>
</feature>
<feature type="region of interest" description="Disordered" evidence="3">
    <location>
        <begin position="286"/>
        <end position="402"/>
    </location>
</feature>
<comment type="caution">
    <text evidence="5">The sequence shown here is derived from an EMBL/GenBank/DDBJ whole genome shotgun (WGS) entry which is preliminary data.</text>
</comment>
<gene>
    <name evidence="5" type="ORF">BG011_007025</name>
</gene>
<dbReference type="OrthoDB" id="10070965at2759"/>
<feature type="compositionally biased region" description="Polar residues" evidence="3">
    <location>
        <begin position="365"/>
        <end position="396"/>
    </location>
</feature>
<dbReference type="PANTHER" id="PTHR13161:SF4">
    <property type="entry name" value="CLK4-ASSOCIATING SERINE_ARGININE RICH PROTEIN"/>
    <property type="match status" value="1"/>
</dbReference>
<dbReference type="InterPro" id="IPR019147">
    <property type="entry name" value="SWAP_N_domain"/>
</dbReference>
<evidence type="ECO:0000256" key="2">
    <source>
        <dbReference type="ARBA" id="ARBA00023187"/>
    </source>
</evidence>
<keyword evidence="1" id="KW-0507">mRNA processing</keyword>
<dbReference type="GO" id="GO:0006397">
    <property type="term" value="P:mRNA processing"/>
    <property type="evidence" value="ECO:0007669"/>
    <property type="project" value="UniProtKB-KW"/>
</dbReference>
<keyword evidence="2" id="KW-0508">mRNA splicing</keyword>
<feature type="compositionally biased region" description="Basic residues" evidence="3">
    <location>
        <begin position="500"/>
        <end position="510"/>
    </location>
</feature>
<protein>
    <recommendedName>
        <fullName evidence="4">Suppressor of white apricot N-terminal domain-containing protein</fullName>
    </recommendedName>
</protein>
<reference evidence="5" key="1">
    <citation type="journal article" date="2020" name="Fungal Divers.">
        <title>Resolving the Mortierellaceae phylogeny through synthesis of multi-gene phylogenetics and phylogenomics.</title>
        <authorList>
            <person name="Vandepol N."/>
            <person name="Liber J."/>
            <person name="Desiro A."/>
            <person name="Na H."/>
            <person name="Kennedy M."/>
            <person name="Barry K."/>
            <person name="Grigoriev I.V."/>
            <person name="Miller A.N."/>
            <person name="O'Donnell K."/>
            <person name="Stajich J.E."/>
            <person name="Bonito G."/>
        </authorList>
    </citation>
    <scope>NUCLEOTIDE SEQUENCE</scope>
    <source>
        <strain evidence="5">KOD948</strain>
    </source>
</reference>
<proteinExistence type="predicted"/>
<feature type="domain" description="Suppressor of white apricot N-terminal" evidence="4">
    <location>
        <begin position="39"/>
        <end position="180"/>
    </location>
</feature>
<evidence type="ECO:0000256" key="1">
    <source>
        <dbReference type="ARBA" id="ARBA00022664"/>
    </source>
</evidence>
<feature type="compositionally biased region" description="Polar residues" evidence="3">
    <location>
        <begin position="516"/>
        <end position="540"/>
    </location>
</feature>
<dbReference type="SMART" id="SM01141">
    <property type="entry name" value="DRY_EERY"/>
    <property type="match status" value="1"/>
</dbReference>
<evidence type="ECO:0000259" key="4">
    <source>
        <dbReference type="SMART" id="SM01141"/>
    </source>
</evidence>
<name>A0A9P6PUL1_9FUNG</name>
<evidence type="ECO:0000313" key="5">
    <source>
        <dbReference type="EMBL" id="KAG0252342.1"/>
    </source>
</evidence>
<feature type="compositionally biased region" description="Basic and acidic residues" evidence="3">
    <location>
        <begin position="430"/>
        <end position="452"/>
    </location>
</feature>
<evidence type="ECO:0000256" key="3">
    <source>
        <dbReference type="SAM" id="MobiDB-lite"/>
    </source>
</evidence>
<sequence>MWKTVAKEERRIKDLLEDARRRAQRRRAFYDSKLGDPIQLLRVSGVALQLVTNPENHAHNEDAKNLMPWASDPSVRIDRFDGRALLDYLPSTTLAMIESGVQPERDEDGVGNQLRFERWHDLADKARLCVSEEQCLAENEEEWNDLVARHHALIGKVSEKKHDGTEPSKSDMGFGYNYGTEIVQPEHPIDQFTGHGMTALEEENIFEHLDALSLRERDVLDALGAEYYIKDYYQLLRVARQEQDARVNQLKVTAVNLERTLAGKKPLKAAEIEKLLHTSERDDYIVRHRRTMRGRQRSRSRSPAFRTTRRSSPSYEPYTDSSSRSGSASPQKDSLEFILEFQGEPRTQGNNLQEEDGPLFDDTYSRSNPVSKPSTHTISDTNDTPSRSQITGTTGNALRRGGIANPTRMSLAEKLKQRMRQGLDQSTRSTEIKRQNKEREQELAQARERGEVSKIVPSTNAATDYQETGINHSGTSDAKKESRSGNRNRGRSRSRDQRRGRSRSPSHSRRIHESVTKASKFSSAEQIPQSSQETAQRQAG</sequence>
<accession>A0A9P6PUL1</accession>
<dbReference type="Pfam" id="PF09750">
    <property type="entry name" value="DRY_EERY"/>
    <property type="match status" value="1"/>
</dbReference>
<dbReference type="AlphaFoldDB" id="A0A9P6PUL1"/>
<dbReference type="Proteomes" id="UP000726737">
    <property type="component" value="Unassembled WGS sequence"/>
</dbReference>
<keyword evidence="6" id="KW-1185">Reference proteome</keyword>
<organism evidence="5 6">
    <name type="scientific">Mortierella polycephala</name>
    <dbReference type="NCBI Taxonomy" id="41804"/>
    <lineage>
        <taxon>Eukaryota</taxon>
        <taxon>Fungi</taxon>
        <taxon>Fungi incertae sedis</taxon>
        <taxon>Mucoromycota</taxon>
        <taxon>Mortierellomycotina</taxon>
        <taxon>Mortierellomycetes</taxon>
        <taxon>Mortierellales</taxon>
        <taxon>Mortierellaceae</taxon>
        <taxon>Mortierella</taxon>
    </lineage>
</organism>
<evidence type="ECO:0000313" key="6">
    <source>
        <dbReference type="Proteomes" id="UP000726737"/>
    </source>
</evidence>
<dbReference type="PANTHER" id="PTHR13161">
    <property type="entry name" value="SPLICING FACTOR SUPPRESSOR OF WHITE APRICOT"/>
    <property type="match status" value="1"/>
</dbReference>
<dbReference type="GO" id="GO:0008380">
    <property type="term" value="P:RNA splicing"/>
    <property type="evidence" value="ECO:0007669"/>
    <property type="project" value="UniProtKB-KW"/>
</dbReference>
<feature type="compositionally biased region" description="Polar residues" evidence="3">
    <location>
        <begin position="456"/>
        <end position="476"/>
    </location>
</feature>